<evidence type="ECO:0000313" key="9">
    <source>
        <dbReference type="Proteomes" id="UP000544872"/>
    </source>
</evidence>
<dbReference type="EMBL" id="JACIIX010000008">
    <property type="protein sequence ID" value="MBB6210920.1"/>
    <property type="molecule type" value="Genomic_DNA"/>
</dbReference>
<feature type="transmembrane region" description="Helical" evidence="7">
    <location>
        <begin position="228"/>
        <end position="253"/>
    </location>
</feature>
<feature type="transmembrane region" description="Helical" evidence="7">
    <location>
        <begin position="174"/>
        <end position="194"/>
    </location>
</feature>
<dbReference type="PANTHER" id="PTHR23513:SF9">
    <property type="entry name" value="ENTEROBACTIN EXPORTER ENTS"/>
    <property type="match status" value="1"/>
</dbReference>
<dbReference type="Proteomes" id="UP000544872">
    <property type="component" value="Unassembled WGS sequence"/>
</dbReference>
<keyword evidence="5 7" id="KW-1133">Transmembrane helix</keyword>
<keyword evidence="3" id="KW-1003">Cell membrane</keyword>
<evidence type="ECO:0000256" key="5">
    <source>
        <dbReference type="ARBA" id="ARBA00022989"/>
    </source>
</evidence>
<dbReference type="Gene3D" id="1.20.1250.20">
    <property type="entry name" value="MFS general substrate transporter like domains"/>
    <property type="match status" value="1"/>
</dbReference>
<dbReference type="PANTHER" id="PTHR23513">
    <property type="entry name" value="INTEGRAL MEMBRANE EFFLUX PROTEIN-RELATED"/>
    <property type="match status" value="1"/>
</dbReference>
<evidence type="ECO:0000256" key="2">
    <source>
        <dbReference type="ARBA" id="ARBA00022448"/>
    </source>
</evidence>
<feature type="transmembrane region" description="Helical" evidence="7">
    <location>
        <begin position="315"/>
        <end position="335"/>
    </location>
</feature>
<proteinExistence type="predicted"/>
<keyword evidence="4 7" id="KW-0812">Transmembrane</keyword>
<dbReference type="RefSeq" id="WP_184263736.1">
    <property type="nucleotide sequence ID" value="NZ_JACIIX010000008.1"/>
</dbReference>
<evidence type="ECO:0000256" key="6">
    <source>
        <dbReference type="ARBA" id="ARBA00023136"/>
    </source>
</evidence>
<evidence type="ECO:0000313" key="8">
    <source>
        <dbReference type="EMBL" id="MBB6210920.1"/>
    </source>
</evidence>
<feature type="transmembrane region" description="Helical" evidence="7">
    <location>
        <begin position="20"/>
        <end position="44"/>
    </location>
</feature>
<feature type="transmembrane region" description="Helical" evidence="7">
    <location>
        <begin position="82"/>
        <end position="103"/>
    </location>
</feature>
<keyword evidence="6 7" id="KW-0472">Membrane</keyword>
<feature type="transmembrane region" description="Helical" evidence="7">
    <location>
        <begin position="109"/>
        <end position="126"/>
    </location>
</feature>
<name>A0A7W9ZGP9_NOVIT</name>
<feature type="transmembrane region" description="Helical" evidence="7">
    <location>
        <begin position="373"/>
        <end position="401"/>
    </location>
</feature>
<dbReference type="InterPro" id="IPR010290">
    <property type="entry name" value="TM_effector"/>
</dbReference>
<gene>
    <name evidence="8" type="ORF">FHS48_002350</name>
</gene>
<dbReference type="Pfam" id="PF05977">
    <property type="entry name" value="MFS_3"/>
    <property type="match status" value="1"/>
</dbReference>
<feature type="transmembrane region" description="Helical" evidence="7">
    <location>
        <begin position="290"/>
        <end position="309"/>
    </location>
</feature>
<evidence type="ECO:0000256" key="4">
    <source>
        <dbReference type="ARBA" id="ARBA00022692"/>
    </source>
</evidence>
<reference evidence="8 9" key="1">
    <citation type="submission" date="2020-08" db="EMBL/GenBank/DDBJ databases">
        <title>Genomic Encyclopedia of Type Strains, Phase IV (KMG-IV): sequencing the most valuable type-strain genomes for metagenomic binning, comparative biology and taxonomic classification.</title>
        <authorList>
            <person name="Goeker M."/>
        </authorList>
    </citation>
    <scope>NUCLEOTIDE SEQUENCE [LARGE SCALE GENOMIC DNA]</scope>
    <source>
        <strain evidence="8 9">DSM 11590</strain>
    </source>
</reference>
<evidence type="ECO:0000256" key="7">
    <source>
        <dbReference type="SAM" id="Phobius"/>
    </source>
</evidence>
<comment type="caution">
    <text evidence="8">The sequence shown here is derived from an EMBL/GenBank/DDBJ whole genome shotgun (WGS) entry which is preliminary data.</text>
</comment>
<sequence length="418" mass="43459">MTPAPDSQPHSPLPRHNFPLFLSARFFGVLGTMILSVAVGWHVYEITRDPLALGYVGLAQFLPMVLLTLPAGQIADMVNRRFIILATSALQAAVAGGFLFLTLEGIQDVGAYYALLAVFGVSRAFAGPAGQSFLPLLVPRDALSRAVALNTSAFQTAVIVGPAAGGALVAFGAAFAYTACMVGFAVTGVAMMFIRTLTKQAAPAASASTGSALSRLTAGIRYVRNQPVVLGAISLDLFAVLLGGAVAMMPAYAQDILHAGPTGLGLLRSAPAVGAVLTGLWLAKRPLRRNAGAIMFLSVAGFGVGTIVFGLSENLILSMAALFVMGATDMVSMYVRGTLIQLATPDEMRGRVSAVNLLFIGASNELGEFESGVMAAFFGLVPSVVIGGIGTIAVVGLWAWMFPDLRKVDDLNAVTVKH</sequence>
<keyword evidence="9" id="KW-1185">Reference proteome</keyword>
<comment type="subcellular location">
    <subcellularLocation>
        <location evidence="1">Cell membrane</location>
        <topology evidence="1">Multi-pass membrane protein</topology>
    </subcellularLocation>
</comment>
<accession>A0A7W9ZGP9</accession>
<dbReference type="CDD" id="cd06173">
    <property type="entry name" value="MFS_MefA_like"/>
    <property type="match status" value="1"/>
</dbReference>
<dbReference type="InterPro" id="IPR036259">
    <property type="entry name" value="MFS_trans_sf"/>
</dbReference>
<feature type="transmembrane region" description="Helical" evidence="7">
    <location>
        <begin position="265"/>
        <end position="283"/>
    </location>
</feature>
<protein>
    <submittedName>
        <fullName evidence="8">MFS family permease</fullName>
    </submittedName>
</protein>
<dbReference type="GO" id="GO:0005886">
    <property type="term" value="C:plasma membrane"/>
    <property type="evidence" value="ECO:0007669"/>
    <property type="project" value="UniProtKB-SubCell"/>
</dbReference>
<dbReference type="AlphaFoldDB" id="A0A7W9ZGP9"/>
<keyword evidence="2" id="KW-0813">Transport</keyword>
<dbReference type="SUPFAM" id="SSF103473">
    <property type="entry name" value="MFS general substrate transporter"/>
    <property type="match status" value="1"/>
</dbReference>
<feature type="transmembrane region" description="Helical" evidence="7">
    <location>
        <begin position="50"/>
        <end position="70"/>
    </location>
</feature>
<evidence type="ECO:0000256" key="3">
    <source>
        <dbReference type="ARBA" id="ARBA00022475"/>
    </source>
</evidence>
<organism evidence="8 9">
    <name type="scientific">Novispirillum itersonii</name>
    <name type="common">Aquaspirillum itersonii</name>
    <dbReference type="NCBI Taxonomy" id="189"/>
    <lineage>
        <taxon>Bacteria</taxon>
        <taxon>Pseudomonadati</taxon>
        <taxon>Pseudomonadota</taxon>
        <taxon>Alphaproteobacteria</taxon>
        <taxon>Rhodospirillales</taxon>
        <taxon>Novispirillaceae</taxon>
        <taxon>Novispirillum</taxon>
    </lineage>
</organism>
<evidence type="ECO:0000256" key="1">
    <source>
        <dbReference type="ARBA" id="ARBA00004651"/>
    </source>
</evidence>